<keyword evidence="2" id="KW-1185">Reference proteome</keyword>
<gene>
    <name evidence="1" type="ORF">SAMN04488006_2576</name>
</gene>
<dbReference type="STRING" id="593133.SAMN04488006_2576"/>
<dbReference type="PANTHER" id="PTHR17985:SF8">
    <property type="entry name" value="TRANSPORT AND GOLGI ORGANIZATION PROTEIN 2 HOMOLOG"/>
    <property type="match status" value="1"/>
</dbReference>
<dbReference type="OrthoDB" id="4380123at2"/>
<dbReference type="Pfam" id="PF05742">
    <property type="entry name" value="TANGO2"/>
    <property type="match status" value="1"/>
</dbReference>
<dbReference type="AlphaFoldDB" id="A0A1I6RKL8"/>
<organism evidence="1 2">
    <name type="scientific">Lutibacter maritimus</name>
    <dbReference type="NCBI Taxonomy" id="593133"/>
    <lineage>
        <taxon>Bacteria</taxon>
        <taxon>Pseudomonadati</taxon>
        <taxon>Bacteroidota</taxon>
        <taxon>Flavobacteriia</taxon>
        <taxon>Flavobacteriales</taxon>
        <taxon>Flavobacteriaceae</taxon>
        <taxon>Lutibacter</taxon>
    </lineage>
</organism>
<dbReference type="EMBL" id="FOZP01000006">
    <property type="protein sequence ID" value="SFS65257.1"/>
    <property type="molecule type" value="Genomic_DNA"/>
</dbReference>
<evidence type="ECO:0000313" key="1">
    <source>
        <dbReference type="EMBL" id="SFS65257.1"/>
    </source>
</evidence>
<proteinExistence type="predicted"/>
<dbReference type="PANTHER" id="PTHR17985">
    <property type="entry name" value="SER/THR-RICH PROTEIN T10 IN DGCR REGION"/>
    <property type="match status" value="1"/>
</dbReference>
<dbReference type="Proteomes" id="UP000199312">
    <property type="component" value="Unassembled WGS sequence"/>
</dbReference>
<dbReference type="RefSeq" id="WP_090227593.1">
    <property type="nucleotide sequence ID" value="NZ_FOZP01000006.1"/>
</dbReference>
<reference evidence="2" key="1">
    <citation type="submission" date="2016-10" db="EMBL/GenBank/DDBJ databases">
        <authorList>
            <person name="Varghese N."/>
            <person name="Submissions S."/>
        </authorList>
    </citation>
    <scope>NUCLEOTIDE SEQUENCE [LARGE SCALE GENOMIC DNA]</scope>
    <source>
        <strain evidence="2">DSM 24450</strain>
    </source>
</reference>
<sequence>MCTVTFLPTSNHNFILTSNRDEQSTRETFAPKKYVEDGVEILMPKDKIAGGTWIGVSATNRLVCVLNGAFTKHTRKVPYKKSRGVIAKEILKATNFETVIAEMNLNNIEPFTMVIADWNTNNLRLFELIWDAQTKHFNKLKIEPKIWSSATLYADDAKELRKQWFNNWKATNQISKEAILNFHHSEIGNKEQSILMKRSYVETVSITCVEKNNTTVKMDYEDVVHGKYFSEIF</sequence>
<dbReference type="InterPro" id="IPR008551">
    <property type="entry name" value="TANGO2"/>
</dbReference>
<protein>
    <submittedName>
        <fullName evidence="1">Transport and Golgi organisation 2</fullName>
    </submittedName>
</protein>
<name>A0A1I6RKL8_9FLAO</name>
<accession>A0A1I6RKL8</accession>
<evidence type="ECO:0000313" key="2">
    <source>
        <dbReference type="Proteomes" id="UP000199312"/>
    </source>
</evidence>